<dbReference type="OrthoDB" id="420606at2759"/>
<dbReference type="GeneID" id="81361761"/>
<dbReference type="Proteomes" id="UP001149074">
    <property type="component" value="Unassembled WGS sequence"/>
</dbReference>
<organism evidence="1 2">
    <name type="scientific">Penicillium argentinense</name>
    <dbReference type="NCBI Taxonomy" id="1131581"/>
    <lineage>
        <taxon>Eukaryota</taxon>
        <taxon>Fungi</taxon>
        <taxon>Dikarya</taxon>
        <taxon>Ascomycota</taxon>
        <taxon>Pezizomycotina</taxon>
        <taxon>Eurotiomycetes</taxon>
        <taxon>Eurotiomycetidae</taxon>
        <taxon>Eurotiales</taxon>
        <taxon>Aspergillaceae</taxon>
        <taxon>Penicillium</taxon>
    </lineage>
</organism>
<dbReference type="InterPro" id="IPR036188">
    <property type="entry name" value="FAD/NAD-bd_sf"/>
</dbReference>
<comment type="caution">
    <text evidence="1">The sequence shown here is derived from an EMBL/GenBank/DDBJ whole genome shotgun (WGS) entry which is preliminary data.</text>
</comment>
<dbReference type="RefSeq" id="XP_056470198.1">
    <property type="nucleotide sequence ID" value="XM_056622782.1"/>
</dbReference>
<proteinExistence type="predicted"/>
<dbReference type="Gene3D" id="3.30.9.30">
    <property type="match status" value="1"/>
</dbReference>
<keyword evidence="2" id="KW-1185">Reference proteome</keyword>
<accession>A0A9W9EPI5</accession>
<dbReference type="SUPFAM" id="SSF51905">
    <property type="entry name" value="FAD/NAD(P)-binding domain"/>
    <property type="match status" value="1"/>
</dbReference>
<protein>
    <submittedName>
        <fullName evidence="1">Uncharacterized protein</fullName>
    </submittedName>
</protein>
<gene>
    <name evidence="1" type="ORF">N7532_010291</name>
</gene>
<sequence>MERQYGAPYIVVHRAVLHNILHRHAVHSGEEIMLDSQVVKYDFEAGINSTTRSQLLQEADPDIKPTGWAAFRMMAEISKIKEYPEMTDLGIDILQTRTSGLHRVGPV</sequence>
<evidence type="ECO:0000313" key="1">
    <source>
        <dbReference type="EMBL" id="KAJ5085520.1"/>
    </source>
</evidence>
<dbReference type="AlphaFoldDB" id="A0A9W9EPI5"/>
<reference evidence="1" key="2">
    <citation type="journal article" date="2023" name="IMA Fungus">
        <title>Comparative genomic study of the Penicillium genus elucidates a diverse pangenome and 15 lateral gene transfer events.</title>
        <authorList>
            <person name="Petersen C."/>
            <person name="Sorensen T."/>
            <person name="Nielsen M.R."/>
            <person name="Sondergaard T.E."/>
            <person name="Sorensen J.L."/>
            <person name="Fitzpatrick D.A."/>
            <person name="Frisvad J.C."/>
            <person name="Nielsen K.L."/>
        </authorList>
    </citation>
    <scope>NUCLEOTIDE SEQUENCE</scope>
    <source>
        <strain evidence="1">IBT 30761</strain>
    </source>
</reference>
<evidence type="ECO:0000313" key="2">
    <source>
        <dbReference type="Proteomes" id="UP001149074"/>
    </source>
</evidence>
<dbReference type="EMBL" id="JAPQKI010000010">
    <property type="protein sequence ID" value="KAJ5085520.1"/>
    <property type="molecule type" value="Genomic_DNA"/>
</dbReference>
<reference evidence="1" key="1">
    <citation type="submission" date="2022-11" db="EMBL/GenBank/DDBJ databases">
        <authorList>
            <person name="Petersen C."/>
        </authorList>
    </citation>
    <scope>NUCLEOTIDE SEQUENCE</scope>
    <source>
        <strain evidence="1">IBT 30761</strain>
    </source>
</reference>
<name>A0A9W9EPI5_9EURO</name>